<dbReference type="EMBL" id="ASJR01000001">
    <property type="protein sequence ID" value="ERP39240.1"/>
    <property type="molecule type" value="Genomic_DNA"/>
</dbReference>
<dbReference type="SUPFAM" id="SSF88713">
    <property type="entry name" value="Glycoside hydrolase/deacetylase"/>
    <property type="match status" value="1"/>
</dbReference>
<sequence>MKQCVFVLVLISFLLAEVSRAPKQVPPGDLSVEEVPMFISIGWDDNSHSGMPGSTAEEGGVRWVCDFTKELRNPEGTGQEETFDGAPVRTTFFSNSFYIEPYNGDFSVMVKWAHNYAYRLGHEIANHTHSHLTGGDGPYLSVDAWEEEIYKCSEMFSRPAPAIEDSALTADDPSLGAGVPIEEIVGFRAPYLFYGNNLFTALKNLNFIYDSSIEEGMDPAQDGTNFYWPYTMDHESPGHRYMSEVSGTKEPEYAVPEHPGIWQLPVYALVTPPDDECENYGLAPGFRDRLKEHVTTLGKPGAFDVDNGKISGLDYNMFYFIEFNLTKEEVLATLKYSLDQRMRGNRAPMVIGFHSQYYTPVWNGNAGNIPDDADRRAIVEEFVQYALETYEDVRFVPMRDLQQWLETPVALEGSTPIGREASPRHHRGVQIISQREGLLLSAKDQFDATVRVYTPSGQLVFEEARHIPRDGIHVATPTLRGMYVVRISGGDKTISQRVLFE</sequence>
<evidence type="ECO:0000313" key="1">
    <source>
        <dbReference type="EMBL" id="ERP39240.1"/>
    </source>
</evidence>
<accession>U7D8E9</accession>
<dbReference type="RefSeq" id="WP_022635600.1">
    <property type="nucleotide sequence ID" value="NZ_ASJR01000001.1"/>
</dbReference>
<evidence type="ECO:0000313" key="2">
    <source>
        <dbReference type="Proteomes" id="UP000017148"/>
    </source>
</evidence>
<dbReference type="InterPro" id="IPR011330">
    <property type="entry name" value="Glyco_hydro/deAcase_b/a-brl"/>
</dbReference>
<dbReference type="STRING" id="1313304.CALK_0027"/>
<dbReference type="eggNOG" id="COG0726">
    <property type="taxonomic scope" value="Bacteria"/>
</dbReference>
<dbReference type="AlphaFoldDB" id="U7D8E9"/>
<dbReference type="Gene3D" id="3.20.20.370">
    <property type="entry name" value="Glycoside hydrolase/deacetylase"/>
    <property type="match status" value="1"/>
</dbReference>
<gene>
    <name evidence="1" type="ORF">CALK_0027</name>
</gene>
<dbReference type="OrthoDB" id="9812065at2"/>
<reference evidence="1 2" key="1">
    <citation type="journal article" date="2013" name="Environ. Microbiol.">
        <title>Genome analysis of Chitinivibrio alkaliphilus gen. nov., sp. nov., a novel extremely haloalkaliphilic anaerobic chitinolytic bacterium from the candidate phylum Termite Group 3.</title>
        <authorList>
            <person name="Sorokin D.Y."/>
            <person name="Gumerov V.M."/>
            <person name="Rakitin A.L."/>
            <person name="Beletsky A.V."/>
            <person name="Damste J.S."/>
            <person name="Muyzer G."/>
            <person name="Mardanov A.V."/>
            <person name="Ravin N.V."/>
        </authorList>
    </citation>
    <scope>NUCLEOTIDE SEQUENCE [LARGE SCALE GENOMIC DNA]</scope>
    <source>
        <strain evidence="1 2">ACht1</strain>
    </source>
</reference>
<dbReference type="PANTHER" id="PTHR45985">
    <property type="match status" value="1"/>
</dbReference>
<keyword evidence="2" id="KW-1185">Reference proteome</keyword>
<protein>
    <submittedName>
        <fullName evidence="1">Polysaccharide deacetylase</fullName>
    </submittedName>
</protein>
<name>U7D8E9_9BACT</name>
<dbReference type="GO" id="GO:0005975">
    <property type="term" value="P:carbohydrate metabolic process"/>
    <property type="evidence" value="ECO:0007669"/>
    <property type="project" value="InterPro"/>
</dbReference>
<dbReference type="NCBIfam" id="TIGR04183">
    <property type="entry name" value="Por_Secre_tail"/>
    <property type="match status" value="1"/>
</dbReference>
<comment type="caution">
    <text evidence="1">The sequence shown here is derived from an EMBL/GenBank/DDBJ whole genome shotgun (WGS) entry which is preliminary data.</text>
</comment>
<dbReference type="InterPro" id="IPR052740">
    <property type="entry name" value="CE4"/>
</dbReference>
<dbReference type="Proteomes" id="UP000017148">
    <property type="component" value="Unassembled WGS sequence"/>
</dbReference>
<proteinExistence type="predicted"/>
<dbReference type="PANTHER" id="PTHR45985:SF3">
    <property type="entry name" value="CHITIN DEACETYLASE-LIKE 4"/>
    <property type="match status" value="1"/>
</dbReference>
<dbReference type="InterPro" id="IPR026444">
    <property type="entry name" value="Secre_tail"/>
</dbReference>
<organism evidence="1 2">
    <name type="scientific">Chitinivibrio alkaliphilus ACht1</name>
    <dbReference type="NCBI Taxonomy" id="1313304"/>
    <lineage>
        <taxon>Bacteria</taxon>
        <taxon>Pseudomonadati</taxon>
        <taxon>Fibrobacterota</taxon>
        <taxon>Chitinivibrionia</taxon>
        <taxon>Chitinivibrionales</taxon>
        <taxon>Chitinivibrionaceae</taxon>
        <taxon>Chitinivibrio</taxon>
    </lineage>
</organism>